<name>A0A2P4XX92_9STRA</name>
<dbReference type="Proteomes" id="UP000237271">
    <property type="component" value="Unassembled WGS sequence"/>
</dbReference>
<comment type="caution">
    <text evidence="1">The sequence shown here is derived from an EMBL/GenBank/DDBJ whole genome shotgun (WGS) entry which is preliminary data.</text>
</comment>
<proteinExistence type="predicted"/>
<evidence type="ECO:0000313" key="2">
    <source>
        <dbReference type="Proteomes" id="UP000237271"/>
    </source>
</evidence>
<gene>
    <name evidence="1" type="ORF">PHPALM_13433</name>
</gene>
<dbReference type="EMBL" id="NCKW01007315">
    <property type="protein sequence ID" value="POM70173.1"/>
    <property type="molecule type" value="Genomic_DNA"/>
</dbReference>
<reference evidence="1 2" key="1">
    <citation type="journal article" date="2017" name="Genome Biol. Evol.">
        <title>Phytophthora megakarya and P. palmivora, closely related causal agents of cacao black pod rot, underwent increases in genome sizes and gene numbers by different mechanisms.</title>
        <authorList>
            <person name="Ali S.S."/>
            <person name="Shao J."/>
            <person name="Lary D.J."/>
            <person name="Kronmiller B."/>
            <person name="Shen D."/>
            <person name="Strem M.D."/>
            <person name="Amoako-Attah I."/>
            <person name="Akrofi A.Y."/>
            <person name="Begoude B.A."/>
            <person name="Ten Hoopen G.M."/>
            <person name="Coulibaly K."/>
            <person name="Kebe B.I."/>
            <person name="Melnick R.L."/>
            <person name="Guiltinan M.J."/>
            <person name="Tyler B.M."/>
            <person name="Meinhardt L.W."/>
            <person name="Bailey B.A."/>
        </authorList>
    </citation>
    <scope>NUCLEOTIDE SEQUENCE [LARGE SCALE GENOMIC DNA]</scope>
    <source>
        <strain evidence="2">sbr112.9</strain>
    </source>
</reference>
<evidence type="ECO:0000313" key="1">
    <source>
        <dbReference type="EMBL" id="POM70173.1"/>
    </source>
</evidence>
<protein>
    <submittedName>
        <fullName evidence="1">Uncharacterized protein</fullName>
    </submittedName>
</protein>
<dbReference type="AlphaFoldDB" id="A0A2P4XX92"/>
<organism evidence="1 2">
    <name type="scientific">Phytophthora palmivora</name>
    <dbReference type="NCBI Taxonomy" id="4796"/>
    <lineage>
        <taxon>Eukaryota</taxon>
        <taxon>Sar</taxon>
        <taxon>Stramenopiles</taxon>
        <taxon>Oomycota</taxon>
        <taxon>Peronosporomycetes</taxon>
        <taxon>Peronosporales</taxon>
        <taxon>Peronosporaceae</taxon>
        <taxon>Phytophthora</taxon>
    </lineage>
</organism>
<dbReference type="OrthoDB" id="125812at2759"/>
<sequence length="252" mass="29396">MAFHNDKKCRRCSCRNKSCQRRKAEQRRQGKCSIAQSQLLLVPSVGILFQHRRTRRFPPIEPLFDMNGDDELQSDRVSLANEDLQVMRDSVHKMQQQLRRGLRDIQEIRALVNQAAAQREEEKREMAVRVGTMTKRSPYELDGTVLLAVSGQRTRKKKRRESSNDCETEANKAWLASVLHTVQPNNLPVETQHNEVVARTTPLMPEKRIVQTQMSVEVLEQKKMLLPYLDKIEYMNCQLRWASRMDIVLTRV</sequence>
<accession>A0A2P4XX92</accession>
<keyword evidence="2" id="KW-1185">Reference proteome</keyword>